<comment type="caution">
    <text evidence="1">The sequence shown here is derived from an EMBL/GenBank/DDBJ whole genome shotgun (WGS) entry which is preliminary data.</text>
</comment>
<protein>
    <submittedName>
        <fullName evidence="1">Uncharacterized protein</fullName>
    </submittedName>
</protein>
<dbReference type="Proteomes" id="UP000614996">
    <property type="component" value="Unassembled WGS sequence"/>
</dbReference>
<evidence type="ECO:0000313" key="2">
    <source>
        <dbReference type="Proteomes" id="UP000614996"/>
    </source>
</evidence>
<keyword evidence="2" id="KW-1185">Reference proteome</keyword>
<gene>
    <name evidence="1" type="ORF">NUM_06510</name>
</gene>
<sequence length="207" mass="22887">MDSETAARIARHSWFDSFEELCFSVVEGADESQVIRRFGGDPGATEVHGPERYWQLMETHGPGDIVHLVQVGTAATGQVFAIEINGYTGILGQRSLSRDGARVLTVYTHVNGADRIGYAIDGRQVIDEEPWGPLTPLSDPEPEPAWKPAWCEGLTDPEHGVWLCGARQLVLAERVMGILIEPEWFRTPLRTAQLPDPDDNPVLAMRS</sequence>
<dbReference type="RefSeq" id="WP_207123018.1">
    <property type="nucleotide sequence ID" value="NZ_BOPO01000006.1"/>
</dbReference>
<accession>A0A8J4A5S0</accession>
<reference evidence="2" key="1">
    <citation type="journal article" date="2021" name="Int. J. Syst. Evol. Microbiol.">
        <title>Actinocatenispora comari sp. nov., an endophytic actinomycete isolated from aerial parts of Comarum salesowianum.</title>
        <authorList>
            <person name="Oyunbileg N."/>
            <person name="Iizaka Y."/>
            <person name="Hamada M."/>
            <person name="Davaapurev B.O."/>
            <person name="Fukumoto A."/>
            <person name="Tsetseg B."/>
            <person name="Kato F."/>
            <person name="Tamura T."/>
            <person name="Batkhuu J."/>
            <person name="Anzai Y."/>
        </authorList>
    </citation>
    <scope>NUCLEOTIDE SEQUENCE [LARGE SCALE GENOMIC DNA]</scope>
    <source>
        <strain evidence="2">NUM-2625</strain>
    </source>
</reference>
<dbReference type="AlphaFoldDB" id="A0A8J4A5S0"/>
<organism evidence="1 2">
    <name type="scientific">Actinocatenispora comari</name>
    <dbReference type="NCBI Taxonomy" id="2807577"/>
    <lineage>
        <taxon>Bacteria</taxon>
        <taxon>Bacillati</taxon>
        <taxon>Actinomycetota</taxon>
        <taxon>Actinomycetes</taxon>
        <taxon>Micromonosporales</taxon>
        <taxon>Micromonosporaceae</taxon>
        <taxon>Actinocatenispora</taxon>
    </lineage>
</organism>
<name>A0A8J4A5S0_9ACTN</name>
<dbReference type="EMBL" id="BOPO01000006">
    <property type="protein sequence ID" value="GIL25396.1"/>
    <property type="molecule type" value="Genomic_DNA"/>
</dbReference>
<evidence type="ECO:0000313" key="1">
    <source>
        <dbReference type="EMBL" id="GIL25396.1"/>
    </source>
</evidence>
<proteinExistence type="predicted"/>